<protein>
    <submittedName>
        <fullName evidence="1">Uncharacterized protein</fullName>
    </submittedName>
</protein>
<proteinExistence type="predicted"/>
<reference evidence="1" key="1">
    <citation type="submission" date="2023-07" db="EMBL/GenBank/DDBJ databases">
        <authorList>
            <consortium name="AG Swart"/>
            <person name="Singh M."/>
            <person name="Singh A."/>
            <person name="Seah K."/>
            <person name="Emmerich C."/>
        </authorList>
    </citation>
    <scope>NUCLEOTIDE SEQUENCE</scope>
    <source>
        <strain evidence="1">DP1</strain>
    </source>
</reference>
<dbReference type="Proteomes" id="UP001295684">
    <property type="component" value="Unassembled WGS sequence"/>
</dbReference>
<accession>A0AAD1TZQ7</accession>
<organism evidence="1 2">
    <name type="scientific">Euplotes crassus</name>
    <dbReference type="NCBI Taxonomy" id="5936"/>
    <lineage>
        <taxon>Eukaryota</taxon>
        <taxon>Sar</taxon>
        <taxon>Alveolata</taxon>
        <taxon>Ciliophora</taxon>
        <taxon>Intramacronucleata</taxon>
        <taxon>Spirotrichea</taxon>
        <taxon>Hypotrichia</taxon>
        <taxon>Euplotida</taxon>
        <taxon>Euplotidae</taxon>
        <taxon>Moneuplotes</taxon>
    </lineage>
</organism>
<dbReference type="AlphaFoldDB" id="A0AAD1TZQ7"/>
<evidence type="ECO:0000313" key="1">
    <source>
        <dbReference type="EMBL" id="CAI2359088.1"/>
    </source>
</evidence>
<evidence type="ECO:0000313" key="2">
    <source>
        <dbReference type="Proteomes" id="UP001295684"/>
    </source>
</evidence>
<keyword evidence="2" id="KW-1185">Reference proteome</keyword>
<comment type="caution">
    <text evidence="1">The sequence shown here is derived from an EMBL/GenBank/DDBJ whole genome shotgun (WGS) entry which is preliminary data.</text>
</comment>
<name>A0AAD1TZQ7_EUPCR</name>
<gene>
    <name evidence="1" type="ORF">ECRASSUSDP1_LOCUS373</name>
</gene>
<dbReference type="EMBL" id="CAMPGE010000342">
    <property type="protein sequence ID" value="CAI2359088.1"/>
    <property type="molecule type" value="Genomic_DNA"/>
</dbReference>
<sequence length="104" mass="12188">MLAINSKKKSIRRNYAELKRNNLSSQSCDDNLSDRMQQRKLKLGLTKLKIMKNFKSEQLPDSSEYYLVKHHKRSNLKENRINGFLDSMKVRQIHLDAVLKAVKA</sequence>